<organism evidence="1 2">
    <name type="scientific">Fusarium ambrosium</name>
    <dbReference type="NCBI Taxonomy" id="131363"/>
    <lineage>
        <taxon>Eukaryota</taxon>
        <taxon>Fungi</taxon>
        <taxon>Dikarya</taxon>
        <taxon>Ascomycota</taxon>
        <taxon>Pezizomycotina</taxon>
        <taxon>Sordariomycetes</taxon>
        <taxon>Hypocreomycetidae</taxon>
        <taxon>Hypocreales</taxon>
        <taxon>Nectriaceae</taxon>
        <taxon>Fusarium</taxon>
        <taxon>Fusarium solani species complex</taxon>
    </lineage>
</organism>
<name>A0A428U6M7_9HYPO</name>
<protein>
    <submittedName>
        <fullName evidence="1">Uncharacterized protein</fullName>
    </submittedName>
</protein>
<accession>A0A428U6M7</accession>
<gene>
    <name evidence="1" type="ORF">CDV31_007442</name>
</gene>
<proteinExistence type="predicted"/>
<sequence length="67" mass="7655">MLSRTLADIKSLFFFRKPICRCSRLFSHFNSTPTKNLDPPEADTPYFSGSAPMLSQVQRSLSRKVQC</sequence>
<dbReference type="EMBL" id="NIZV01000091">
    <property type="protein sequence ID" value="RSM09925.1"/>
    <property type="molecule type" value="Genomic_DNA"/>
</dbReference>
<evidence type="ECO:0000313" key="2">
    <source>
        <dbReference type="Proteomes" id="UP000288429"/>
    </source>
</evidence>
<comment type="caution">
    <text evidence="1">The sequence shown here is derived from an EMBL/GenBank/DDBJ whole genome shotgun (WGS) entry which is preliminary data.</text>
</comment>
<dbReference type="AlphaFoldDB" id="A0A428U6M7"/>
<keyword evidence="2" id="KW-1185">Reference proteome</keyword>
<reference evidence="1 2" key="1">
    <citation type="submission" date="2017-06" db="EMBL/GenBank/DDBJ databases">
        <title>Cmopartive genomic analysis of Ambrosia Fusariam Clade fungi.</title>
        <authorList>
            <person name="Stajich J.E."/>
            <person name="Carrillo J."/>
            <person name="Kijimoto T."/>
            <person name="Eskalen A."/>
            <person name="O'Donnell K."/>
            <person name="Kasson M."/>
        </authorList>
    </citation>
    <scope>NUCLEOTIDE SEQUENCE [LARGE SCALE GENOMIC DNA]</scope>
    <source>
        <strain evidence="1 2">NRRL 20438</strain>
    </source>
</reference>
<evidence type="ECO:0000313" key="1">
    <source>
        <dbReference type="EMBL" id="RSM09925.1"/>
    </source>
</evidence>
<dbReference type="Proteomes" id="UP000288429">
    <property type="component" value="Unassembled WGS sequence"/>
</dbReference>